<evidence type="ECO:0000313" key="2">
    <source>
        <dbReference type="Proteomes" id="UP000268469"/>
    </source>
</evidence>
<organism evidence="1 2">
    <name type="scientific">candidate division WOR-3 bacterium</name>
    <dbReference type="NCBI Taxonomy" id="2052148"/>
    <lineage>
        <taxon>Bacteria</taxon>
        <taxon>Bacteria division WOR-3</taxon>
    </lineage>
</organism>
<dbReference type="AlphaFoldDB" id="A0A660SEF1"/>
<dbReference type="InterPro" id="IPR011044">
    <property type="entry name" value="Quino_amine_DH_bsu"/>
</dbReference>
<sequence>MLILIFVTLSPDIGGGVDPWVKRIPPSYGWEVIDSIPHPGEMTRVGIFSDGEVIWSLENIPEGPFKVYEIEKLNGSVIREFSFIKPAYALDIVRIGPNLWISSFYPQPERIIVIDTLGNLIKEIYPDIGGRIRGLDWDGDSLIIYSENVNPDSVVIHLMDTLGNVKSNYYGFGIYWSFSLTLSRFEENTFYLCDQKDYSICKVILNQSDSSYFIIETNTHPGPGYPFRKIGAWARMGISFDDEIGTIALIENSLTDGIVFLIADIEGILLKTA</sequence>
<gene>
    <name evidence="1" type="ORF">DRP53_09005</name>
</gene>
<protein>
    <submittedName>
        <fullName evidence="1">Uncharacterized protein</fullName>
    </submittedName>
</protein>
<reference evidence="1 2" key="1">
    <citation type="submission" date="2018-06" db="EMBL/GenBank/DDBJ databases">
        <title>Extensive metabolic versatility and redundancy in microbially diverse, dynamic hydrothermal sediments.</title>
        <authorList>
            <person name="Dombrowski N."/>
            <person name="Teske A."/>
            <person name="Baker B.J."/>
        </authorList>
    </citation>
    <scope>NUCLEOTIDE SEQUENCE [LARGE SCALE GENOMIC DNA]</scope>
    <source>
        <strain evidence="1">B36_G15</strain>
    </source>
</reference>
<dbReference type="SUPFAM" id="SSF50969">
    <property type="entry name" value="YVTN repeat-like/Quinoprotein amine dehydrogenase"/>
    <property type="match status" value="1"/>
</dbReference>
<proteinExistence type="predicted"/>
<name>A0A660SEF1_UNCW3</name>
<evidence type="ECO:0000313" key="1">
    <source>
        <dbReference type="EMBL" id="RKX69159.1"/>
    </source>
</evidence>
<comment type="caution">
    <text evidence="1">The sequence shown here is derived from an EMBL/GenBank/DDBJ whole genome shotgun (WGS) entry which is preliminary data.</text>
</comment>
<dbReference type="Proteomes" id="UP000268469">
    <property type="component" value="Unassembled WGS sequence"/>
</dbReference>
<feature type="non-terminal residue" evidence="1">
    <location>
        <position position="273"/>
    </location>
</feature>
<dbReference type="EMBL" id="QNBE01000102">
    <property type="protein sequence ID" value="RKX69159.1"/>
    <property type="molecule type" value="Genomic_DNA"/>
</dbReference>
<accession>A0A660SEF1</accession>